<evidence type="ECO:0000256" key="8">
    <source>
        <dbReference type="RuleBase" id="RU362125"/>
    </source>
</evidence>
<evidence type="ECO:0000313" key="13">
    <source>
        <dbReference type="Proteomes" id="UP000027602"/>
    </source>
</evidence>
<keyword evidence="5 8" id="KW-0560">Oxidoreductase</keyword>
<dbReference type="FunFam" id="1.10.540.10:FF:000002">
    <property type="entry name" value="Acyl-CoA dehydrogenase FadE19"/>
    <property type="match status" value="1"/>
</dbReference>
<comment type="cofactor">
    <cofactor evidence="1 8">
        <name>FAD</name>
        <dbReference type="ChEBI" id="CHEBI:57692"/>
    </cofactor>
</comment>
<dbReference type="FunFam" id="2.40.110.10:FF:000001">
    <property type="entry name" value="Acyl-CoA dehydrogenase, mitochondrial"/>
    <property type="match status" value="1"/>
</dbReference>
<dbReference type="Proteomes" id="UP000027602">
    <property type="component" value="Chromosome"/>
</dbReference>
<dbReference type="PIRSF" id="PIRSF016578">
    <property type="entry name" value="HsaA"/>
    <property type="match status" value="1"/>
</dbReference>
<sequence length="376" mass="40973">MNLRFTEEQEMMRKMVRDFAQSEIAPFVENMEKGEFPRGILKKMGELGLMGIPVPEQYGGAEMDFISYIIAIHELSKVSATVGVILSVHTSVCTNPILYFGTEEQKKKYVPKLASGEYLGAFCLTEPSSGSDAASLKSRAVRDGDDYIINGSKVFITNGGEADVYIVFASTNPETGAKGITAFIVEKGTPGFIVGKDEQKMGLHGSRTVQLTFEDMRISAKNLLGKEGEGFKIAMANLDTGRIGIAAQALGIAEAALEAATRYAKERHQFGRPIAAQQGIAFKLADMATNIEAAKLLIYRAADLKQKGIKCGKEASMAKLFASKTAVEAATEAVQIFGGYGYTEDYPVERYFRDAKITEIYEGTSEIQRLVISKQL</sequence>
<dbReference type="CDD" id="cd01158">
    <property type="entry name" value="SCAD_SBCAD"/>
    <property type="match status" value="1"/>
</dbReference>
<evidence type="ECO:0000256" key="5">
    <source>
        <dbReference type="ARBA" id="ARBA00023002"/>
    </source>
</evidence>
<dbReference type="PANTHER" id="PTHR43884:SF12">
    <property type="entry name" value="ISOVALERYL-COA DEHYDROGENASE, MITOCHONDRIAL-RELATED"/>
    <property type="match status" value="1"/>
</dbReference>
<dbReference type="Pfam" id="PF02771">
    <property type="entry name" value="Acyl-CoA_dh_N"/>
    <property type="match status" value="1"/>
</dbReference>
<evidence type="ECO:0000256" key="3">
    <source>
        <dbReference type="ARBA" id="ARBA00022630"/>
    </source>
</evidence>
<dbReference type="InterPro" id="IPR009075">
    <property type="entry name" value="AcylCo_DH/oxidase_C"/>
</dbReference>
<dbReference type="InterPro" id="IPR006091">
    <property type="entry name" value="Acyl-CoA_Oxase/DH_mid-dom"/>
</dbReference>
<evidence type="ECO:0000313" key="12">
    <source>
        <dbReference type="EMBL" id="AIE61587.1"/>
    </source>
</evidence>
<gene>
    <name evidence="12" type="primary">mmgC</name>
    <name evidence="12" type="ORF">BMMGA3_16170</name>
</gene>
<name>I3EBN5_BACMM</name>
<keyword evidence="3 8" id="KW-0285">Flavoprotein</keyword>
<comment type="similarity">
    <text evidence="2 8">Belongs to the acyl-CoA dehydrogenase family.</text>
</comment>
<dbReference type="InterPro" id="IPR046373">
    <property type="entry name" value="Acyl-CoA_Oxase/DH_mid-dom_sf"/>
</dbReference>
<dbReference type="STRING" id="796606.BMMGA3_16170"/>
<dbReference type="SUPFAM" id="SSF56645">
    <property type="entry name" value="Acyl-CoA dehydrogenase NM domain-like"/>
    <property type="match status" value="1"/>
</dbReference>
<protein>
    <recommendedName>
        <fullName evidence="7">Acyl-CoA dehydrogenase</fullName>
    </recommendedName>
</protein>
<dbReference type="InterPro" id="IPR037069">
    <property type="entry name" value="AcylCoA_DH/ox_N_sf"/>
</dbReference>
<evidence type="ECO:0000256" key="7">
    <source>
        <dbReference type="ARBA" id="ARBA00067585"/>
    </source>
</evidence>
<keyword evidence="4 8" id="KW-0274">FAD</keyword>
<dbReference type="InterPro" id="IPR013786">
    <property type="entry name" value="AcylCoA_DH/ox_N"/>
</dbReference>
<reference evidence="12 13" key="1">
    <citation type="journal article" date="2015" name="BMC Genomics">
        <title>Transcriptome analysis of thermophilic methylotrophic Bacillus methanolicus MGA3 using RNA-sequencing provides detailed insights into its previously uncharted transcriptional landscape.</title>
        <authorList>
            <person name="Irla M."/>
            <person name="Neshat A."/>
            <person name="Brautaset T."/>
            <person name="Ruckert C."/>
            <person name="Kalinowski J."/>
            <person name="Wendisch V.F."/>
        </authorList>
    </citation>
    <scope>NUCLEOTIDE SEQUENCE [LARGE SCALE GENOMIC DNA]</scope>
    <source>
        <strain evidence="13">MGA3 / ATCC 53907</strain>
    </source>
</reference>
<dbReference type="EMBL" id="CP007739">
    <property type="protein sequence ID" value="AIE61587.1"/>
    <property type="molecule type" value="Genomic_DNA"/>
</dbReference>
<dbReference type="KEGG" id="bmet:BMMGA3_16170"/>
<dbReference type="eggNOG" id="COG1960">
    <property type="taxonomic scope" value="Bacteria"/>
</dbReference>
<accession>I3EBN5</accession>
<dbReference type="PROSITE" id="PS00072">
    <property type="entry name" value="ACYL_COA_DH_1"/>
    <property type="match status" value="1"/>
</dbReference>
<dbReference type="Pfam" id="PF02770">
    <property type="entry name" value="Acyl-CoA_dh_M"/>
    <property type="match status" value="1"/>
</dbReference>
<evidence type="ECO:0000259" key="10">
    <source>
        <dbReference type="Pfam" id="PF02770"/>
    </source>
</evidence>
<dbReference type="Pfam" id="PF00441">
    <property type="entry name" value="Acyl-CoA_dh_1"/>
    <property type="match status" value="1"/>
</dbReference>
<dbReference type="Gene3D" id="2.40.110.10">
    <property type="entry name" value="Butyryl-CoA Dehydrogenase, subunit A, domain 2"/>
    <property type="match status" value="1"/>
</dbReference>
<dbReference type="Gene3D" id="1.10.540.10">
    <property type="entry name" value="Acyl-CoA dehydrogenase/oxidase, N-terminal domain"/>
    <property type="match status" value="1"/>
</dbReference>
<keyword evidence="13" id="KW-1185">Reference proteome</keyword>
<organism evidence="12 13">
    <name type="scientific">Bacillus methanolicus (strain MGA3 / ATCC 53907)</name>
    <dbReference type="NCBI Taxonomy" id="796606"/>
    <lineage>
        <taxon>Bacteria</taxon>
        <taxon>Bacillati</taxon>
        <taxon>Bacillota</taxon>
        <taxon>Bacilli</taxon>
        <taxon>Bacillales</taxon>
        <taxon>Bacillaceae</taxon>
        <taxon>Bacillus</taxon>
    </lineage>
</organism>
<proteinExistence type="inferred from homology"/>
<dbReference type="GO" id="GO:0050660">
    <property type="term" value="F:flavin adenine dinucleotide binding"/>
    <property type="evidence" value="ECO:0007669"/>
    <property type="project" value="InterPro"/>
</dbReference>
<evidence type="ECO:0000256" key="4">
    <source>
        <dbReference type="ARBA" id="ARBA00022827"/>
    </source>
</evidence>
<evidence type="ECO:0000259" key="9">
    <source>
        <dbReference type="Pfam" id="PF00441"/>
    </source>
</evidence>
<evidence type="ECO:0000259" key="11">
    <source>
        <dbReference type="Pfam" id="PF02771"/>
    </source>
</evidence>
<dbReference type="Gene3D" id="1.20.140.10">
    <property type="entry name" value="Butyryl-CoA Dehydrogenase, subunit A, domain 3"/>
    <property type="match status" value="1"/>
</dbReference>
<dbReference type="RefSeq" id="WP_003346869.1">
    <property type="nucleotide sequence ID" value="NZ_ADWW01000001.1"/>
</dbReference>
<feature type="domain" description="Acyl-CoA oxidase/dehydrogenase middle" evidence="10">
    <location>
        <begin position="121"/>
        <end position="216"/>
    </location>
</feature>
<feature type="domain" description="Acyl-CoA dehydrogenase/oxidase N-terminal" evidence="11">
    <location>
        <begin position="6"/>
        <end position="117"/>
    </location>
</feature>
<evidence type="ECO:0000256" key="2">
    <source>
        <dbReference type="ARBA" id="ARBA00009347"/>
    </source>
</evidence>
<dbReference type="PANTHER" id="PTHR43884">
    <property type="entry name" value="ACYL-COA DEHYDROGENASE"/>
    <property type="match status" value="1"/>
</dbReference>
<dbReference type="GO" id="GO:0003995">
    <property type="term" value="F:acyl-CoA dehydrogenase activity"/>
    <property type="evidence" value="ECO:0007669"/>
    <property type="project" value="InterPro"/>
</dbReference>
<dbReference type="InterPro" id="IPR006089">
    <property type="entry name" value="Acyl-CoA_DH_CS"/>
</dbReference>
<evidence type="ECO:0000256" key="1">
    <source>
        <dbReference type="ARBA" id="ARBA00001974"/>
    </source>
</evidence>
<dbReference type="InterPro" id="IPR009100">
    <property type="entry name" value="AcylCoA_DH/oxidase_NM_dom_sf"/>
</dbReference>
<feature type="domain" description="Acyl-CoA dehydrogenase/oxidase C-terminal" evidence="9">
    <location>
        <begin position="228"/>
        <end position="376"/>
    </location>
</feature>
<evidence type="ECO:0000256" key="6">
    <source>
        <dbReference type="ARBA" id="ARBA00052546"/>
    </source>
</evidence>
<dbReference type="HOGENOM" id="CLU_018204_0_2_9"/>
<dbReference type="SUPFAM" id="SSF47203">
    <property type="entry name" value="Acyl-CoA dehydrogenase C-terminal domain-like"/>
    <property type="match status" value="1"/>
</dbReference>
<dbReference type="InterPro" id="IPR036250">
    <property type="entry name" value="AcylCo_DH-like_C"/>
</dbReference>
<dbReference type="OrthoDB" id="9802447at2"/>
<dbReference type="PROSITE" id="PS00073">
    <property type="entry name" value="ACYL_COA_DH_2"/>
    <property type="match status" value="1"/>
</dbReference>
<dbReference type="FunFam" id="1.20.140.10:FF:000004">
    <property type="entry name" value="Acyl-CoA dehydrogenase FadE25"/>
    <property type="match status" value="1"/>
</dbReference>
<dbReference type="AlphaFoldDB" id="I3EBN5"/>
<comment type="catalytic activity">
    <reaction evidence="6">
        <text>a 2,3-saturated acyl-CoA + A = a 2,3-dehydroacyl-CoA + AH2</text>
        <dbReference type="Rhea" id="RHEA:48608"/>
        <dbReference type="ChEBI" id="CHEBI:13193"/>
        <dbReference type="ChEBI" id="CHEBI:17499"/>
        <dbReference type="ChEBI" id="CHEBI:60015"/>
        <dbReference type="ChEBI" id="CHEBI:65111"/>
    </reaction>
</comment>